<evidence type="ECO:0000313" key="13">
    <source>
        <dbReference type="EMBL" id="BAW79419.1"/>
    </source>
</evidence>
<feature type="transmembrane region" description="Helical" evidence="11">
    <location>
        <begin position="184"/>
        <end position="205"/>
    </location>
</feature>
<dbReference type="Gene3D" id="1.20.120.80">
    <property type="entry name" value="Cytochrome c oxidase, subunit III, four-helix bundle"/>
    <property type="match status" value="1"/>
</dbReference>
<dbReference type="GO" id="GO:0019646">
    <property type="term" value="P:aerobic electron transport chain"/>
    <property type="evidence" value="ECO:0007669"/>
    <property type="project" value="InterPro"/>
</dbReference>
<dbReference type="Proteomes" id="UP000243679">
    <property type="component" value="Chromosome"/>
</dbReference>
<keyword evidence="7 11" id="KW-0472">Membrane</keyword>
<evidence type="ECO:0000256" key="4">
    <source>
        <dbReference type="ARBA" id="ARBA00022692"/>
    </source>
</evidence>
<protein>
    <recommendedName>
        <fullName evidence="3">cytochrome-c oxidase</fullName>
        <ecNumber evidence="3">7.1.1.9</ecNumber>
    </recommendedName>
    <alternativeName>
        <fullName evidence="8">Cytochrome aa3 subunit 3</fullName>
    </alternativeName>
    <alternativeName>
        <fullName evidence="9">Cytochrome c oxidase polypeptide III</fullName>
    </alternativeName>
</protein>
<dbReference type="PANTHER" id="PTHR11403">
    <property type="entry name" value="CYTOCHROME C OXIDASE SUBUNIT III"/>
    <property type="match status" value="1"/>
</dbReference>
<dbReference type="EMBL" id="AP014836">
    <property type="protein sequence ID" value="BAW79419.1"/>
    <property type="molecule type" value="Genomic_DNA"/>
</dbReference>
<evidence type="ECO:0000259" key="12">
    <source>
        <dbReference type="PROSITE" id="PS50253"/>
    </source>
</evidence>
<evidence type="ECO:0000256" key="6">
    <source>
        <dbReference type="ARBA" id="ARBA00022989"/>
    </source>
</evidence>
<dbReference type="PROSITE" id="PS50253">
    <property type="entry name" value="COX3"/>
    <property type="match status" value="1"/>
</dbReference>
<evidence type="ECO:0000256" key="11">
    <source>
        <dbReference type="SAM" id="Phobius"/>
    </source>
</evidence>
<dbReference type="SUPFAM" id="SSF81452">
    <property type="entry name" value="Cytochrome c oxidase subunit III-like"/>
    <property type="match status" value="1"/>
</dbReference>
<name>A0A1Q2SJW8_9GAMM</name>
<dbReference type="InterPro" id="IPR024791">
    <property type="entry name" value="Cyt_c/ubiquinol_Oxase_su3"/>
</dbReference>
<comment type="similarity">
    <text evidence="2 10">Belongs to the cytochrome c oxidase subunit 3 family.</text>
</comment>
<dbReference type="PANTHER" id="PTHR11403:SF7">
    <property type="entry name" value="CYTOCHROME C OXIDASE SUBUNIT 3"/>
    <property type="match status" value="1"/>
</dbReference>
<evidence type="ECO:0000256" key="2">
    <source>
        <dbReference type="ARBA" id="ARBA00010581"/>
    </source>
</evidence>
<dbReference type="OrthoDB" id="9810850at2"/>
<evidence type="ECO:0000256" key="1">
    <source>
        <dbReference type="ARBA" id="ARBA00004141"/>
    </source>
</evidence>
<dbReference type="InterPro" id="IPR033945">
    <property type="entry name" value="Cyt_c_oxase_su3_dom"/>
</dbReference>
<dbReference type="RefSeq" id="WP_096526087.1">
    <property type="nucleotide sequence ID" value="NZ_AP014836.1"/>
</dbReference>
<keyword evidence="4 10" id="KW-0812">Transmembrane</keyword>
<accession>A0A1Q2SJW8</accession>
<keyword evidence="14" id="KW-1185">Reference proteome</keyword>
<dbReference type="Gene3D" id="1.10.287.70">
    <property type="match status" value="1"/>
</dbReference>
<evidence type="ECO:0000256" key="5">
    <source>
        <dbReference type="ARBA" id="ARBA00022967"/>
    </source>
</evidence>
<keyword evidence="6 11" id="KW-1133">Transmembrane helix</keyword>
<gene>
    <name evidence="13" type="ORF">TAO_0049</name>
</gene>
<dbReference type="GO" id="GO:0005886">
    <property type="term" value="C:plasma membrane"/>
    <property type="evidence" value="ECO:0007669"/>
    <property type="project" value="UniProtKB-SubCell"/>
</dbReference>
<dbReference type="InterPro" id="IPR000298">
    <property type="entry name" value="Cyt_c_oxidase-like_su3"/>
</dbReference>
<evidence type="ECO:0000256" key="10">
    <source>
        <dbReference type="RuleBase" id="RU003376"/>
    </source>
</evidence>
<dbReference type="InterPro" id="IPR035973">
    <property type="entry name" value="Cyt_c_oxidase_su3-like_sf"/>
</dbReference>
<evidence type="ECO:0000256" key="9">
    <source>
        <dbReference type="ARBA" id="ARBA00031625"/>
    </source>
</evidence>
<feature type="transmembrane region" description="Helical" evidence="11">
    <location>
        <begin position="42"/>
        <end position="64"/>
    </location>
</feature>
<dbReference type="AlphaFoldDB" id="A0A1Q2SJW8"/>
<feature type="transmembrane region" description="Helical" evidence="11">
    <location>
        <begin position="84"/>
        <end position="104"/>
    </location>
</feature>
<dbReference type="Pfam" id="PF00510">
    <property type="entry name" value="COX3"/>
    <property type="match status" value="2"/>
</dbReference>
<dbReference type="GO" id="GO:0004129">
    <property type="term" value="F:cytochrome-c oxidase activity"/>
    <property type="evidence" value="ECO:0007669"/>
    <property type="project" value="UniProtKB-EC"/>
</dbReference>
<reference evidence="13 14" key="1">
    <citation type="journal article" date="2017" name="ISME J.">
        <title>An acid-tolerant ammonia-oxidizing ?-proteobacterium from soil.</title>
        <authorList>
            <person name="Hayatsu M."/>
            <person name="Tago K."/>
            <person name="Uchiyama I."/>
            <person name="Toyoda A."/>
            <person name="Wang Y."/>
            <person name="Shimomura Y."/>
            <person name="Okubo T."/>
            <person name="Kurisu F."/>
            <person name="Hirono Y."/>
            <person name="Nonaka K."/>
            <person name="Akiyama H."/>
            <person name="Itoh T."/>
            <person name="Takami H."/>
        </authorList>
    </citation>
    <scope>NUCLEOTIDE SEQUENCE [LARGE SCALE GENOMIC DNA]</scope>
    <source>
        <strain evidence="13 14">TAO100</strain>
    </source>
</reference>
<proteinExistence type="inferred from homology"/>
<feature type="domain" description="Heme-copper oxidase subunit III family profile" evidence="12">
    <location>
        <begin position="4"/>
        <end position="288"/>
    </location>
</feature>
<dbReference type="EC" id="7.1.1.9" evidence="3"/>
<dbReference type="InterPro" id="IPR013833">
    <property type="entry name" value="Cyt_c_oxidase_su3_a-hlx"/>
</dbReference>
<organism evidence="13 14">
    <name type="scientific">Candidatus Nitrosoglobus terrae</name>
    <dbReference type="NCBI Taxonomy" id="1630141"/>
    <lineage>
        <taxon>Bacteria</taxon>
        <taxon>Pseudomonadati</taxon>
        <taxon>Pseudomonadota</taxon>
        <taxon>Gammaproteobacteria</taxon>
        <taxon>Chromatiales</taxon>
        <taxon>Chromatiaceae</taxon>
        <taxon>Candidatus Nitrosoglobus</taxon>
    </lineage>
</organism>
<feature type="transmembrane region" description="Helical" evidence="11">
    <location>
        <begin position="225"/>
        <end position="249"/>
    </location>
</feature>
<comment type="subcellular location">
    <subcellularLocation>
        <location evidence="10">Cell membrane</location>
        <topology evidence="10">Multi-pass membrane protein</topology>
    </subcellularLocation>
    <subcellularLocation>
        <location evidence="1">Membrane</location>
        <topology evidence="1">Multi-pass membrane protein</topology>
    </subcellularLocation>
</comment>
<evidence type="ECO:0000256" key="7">
    <source>
        <dbReference type="ARBA" id="ARBA00023136"/>
    </source>
</evidence>
<evidence type="ECO:0000256" key="8">
    <source>
        <dbReference type="ARBA" id="ARBA00031400"/>
    </source>
</evidence>
<feature type="transmembrane region" description="Helical" evidence="11">
    <location>
        <begin position="15"/>
        <end position="35"/>
    </location>
</feature>
<evidence type="ECO:0000256" key="3">
    <source>
        <dbReference type="ARBA" id="ARBA00012949"/>
    </source>
</evidence>
<dbReference type="CDD" id="cd01665">
    <property type="entry name" value="Cyt_c_Oxidase_III"/>
    <property type="match status" value="1"/>
</dbReference>
<dbReference type="KEGG" id="ntt:TAO_0049"/>
<feature type="transmembrane region" description="Helical" evidence="11">
    <location>
        <begin position="269"/>
        <end position="287"/>
    </location>
</feature>
<keyword evidence="5" id="KW-1278">Translocase</keyword>
<dbReference type="FunFam" id="1.20.120.80:FF:000003">
    <property type="entry name" value="Cytochrome c oxidase subunit 3"/>
    <property type="match status" value="1"/>
</dbReference>
<sequence>MAHAHGEYYLPQPSYWPIIGTIAIFTTLSSFAAYLNGVEIGGYGMIGGIALLLFMMFGWFRVVINESESGLYNEQVDRSFRWGMIWFIFSEVFFFAGFFGALLYTRVFSLPWLLGEGDKGAAHTLLWPEFTENWPSNGPAGIGGDFESMEAWGIPALNTLILLTSGATVTWAHWALKADNRRNLILGLFLTFSLGLTFVGCQAYEYSHAYTHMNLTLGSGVYGSVFFMLTGFHGFHVTVGSIMLITIFLRSIRGHFTPKHHFAFEAVAWYWHFVDIVWLGLFIFVYWI</sequence>
<evidence type="ECO:0000313" key="14">
    <source>
        <dbReference type="Proteomes" id="UP000243679"/>
    </source>
</evidence>